<sequence length="105" mass="11131">MPLRKICWIDKLDLDIPDAPHRPLYQRDDCEKLVMCVTEDKSTSTSATNSDPCTPSRLDSPSAVPLNILARGTGTSNQPVGPSVAPSSDGAVHSSSRANVDAGRA</sequence>
<evidence type="ECO:0000313" key="2">
    <source>
        <dbReference type="EMBL" id="KAF9754494.1"/>
    </source>
</evidence>
<reference evidence="2" key="1">
    <citation type="submission" date="2020-10" db="EMBL/GenBank/DDBJ databases">
        <title>High-Quality Genome Resource of Clonostachys rosea strain S41 by Oxford Nanopore Long-Read Sequencing.</title>
        <authorList>
            <person name="Wang H."/>
        </authorList>
    </citation>
    <scope>NUCLEOTIDE SEQUENCE</scope>
    <source>
        <strain evidence="2">S41</strain>
    </source>
</reference>
<feature type="compositionally biased region" description="Polar residues" evidence="1">
    <location>
        <begin position="43"/>
        <end position="59"/>
    </location>
</feature>
<dbReference type="Proteomes" id="UP000616885">
    <property type="component" value="Unassembled WGS sequence"/>
</dbReference>
<organism evidence="2 3">
    <name type="scientific">Bionectria ochroleuca</name>
    <name type="common">Gliocladium roseum</name>
    <dbReference type="NCBI Taxonomy" id="29856"/>
    <lineage>
        <taxon>Eukaryota</taxon>
        <taxon>Fungi</taxon>
        <taxon>Dikarya</taxon>
        <taxon>Ascomycota</taxon>
        <taxon>Pezizomycotina</taxon>
        <taxon>Sordariomycetes</taxon>
        <taxon>Hypocreomycetidae</taxon>
        <taxon>Hypocreales</taxon>
        <taxon>Bionectriaceae</taxon>
        <taxon>Clonostachys</taxon>
    </lineage>
</organism>
<gene>
    <name evidence="2" type="ORF">IM811_009935</name>
</gene>
<protein>
    <submittedName>
        <fullName evidence="2">Uncharacterized protein</fullName>
    </submittedName>
</protein>
<comment type="caution">
    <text evidence="2">The sequence shown here is derived from an EMBL/GenBank/DDBJ whole genome shotgun (WGS) entry which is preliminary data.</text>
</comment>
<evidence type="ECO:0000256" key="1">
    <source>
        <dbReference type="SAM" id="MobiDB-lite"/>
    </source>
</evidence>
<proteinExistence type="predicted"/>
<evidence type="ECO:0000313" key="3">
    <source>
        <dbReference type="Proteomes" id="UP000616885"/>
    </source>
</evidence>
<dbReference type="EMBL" id="JADCTT010000003">
    <property type="protein sequence ID" value="KAF9754494.1"/>
    <property type="molecule type" value="Genomic_DNA"/>
</dbReference>
<dbReference type="AlphaFoldDB" id="A0A8H7NEL2"/>
<feature type="region of interest" description="Disordered" evidence="1">
    <location>
        <begin position="40"/>
        <end position="105"/>
    </location>
</feature>
<accession>A0A8H7NEL2</accession>
<name>A0A8H7NEL2_BIOOC</name>